<dbReference type="PANTHER" id="PTHR43364">
    <property type="entry name" value="NADH-SPECIFIC METHYLGLYOXAL REDUCTASE-RELATED"/>
    <property type="match status" value="1"/>
</dbReference>
<dbReference type="PANTHER" id="PTHR43364:SF4">
    <property type="entry name" value="NAD(P)-LINKED OXIDOREDUCTASE SUPERFAMILY PROTEIN"/>
    <property type="match status" value="1"/>
</dbReference>
<dbReference type="PRINTS" id="PR00069">
    <property type="entry name" value="ALDKETRDTASE"/>
</dbReference>
<evidence type="ECO:0000256" key="1">
    <source>
        <dbReference type="ARBA" id="ARBA00023002"/>
    </source>
</evidence>
<accession>A0A176W2E4</accession>
<evidence type="ECO:0000259" key="2">
    <source>
        <dbReference type="Pfam" id="PF00248"/>
    </source>
</evidence>
<name>A0A176W2E4_MARPO</name>
<dbReference type="GO" id="GO:0016491">
    <property type="term" value="F:oxidoreductase activity"/>
    <property type="evidence" value="ECO:0007669"/>
    <property type="project" value="UniProtKB-KW"/>
</dbReference>
<keyword evidence="1" id="KW-0560">Oxidoreductase</keyword>
<reference evidence="3" key="1">
    <citation type="submission" date="2016-03" db="EMBL/GenBank/DDBJ databases">
        <title>Mechanisms controlling the formation of the plant cell surface in tip-growing cells are functionally conserved among land plants.</title>
        <authorList>
            <person name="Honkanen S."/>
            <person name="Jones V.A."/>
            <person name="Morieri G."/>
            <person name="Champion C."/>
            <person name="Hetherington A.J."/>
            <person name="Kelly S."/>
            <person name="Saint-Marcoux D."/>
            <person name="Proust H."/>
            <person name="Prescott H."/>
            <person name="Dolan L."/>
        </authorList>
    </citation>
    <scope>NUCLEOTIDE SEQUENCE [LARGE SCALE GENOMIC DNA]</scope>
    <source>
        <tissue evidence="3">Whole gametophyte</tissue>
    </source>
</reference>
<evidence type="ECO:0000313" key="3">
    <source>
        <dbReference type="EMBL" id="OAE26612.1"/>
    </source>
</evidence>
<keyword evidence="4" id="KW-1185">Reference proteome</keyword>
<dbReference type="InterPro" id="IPR020471">
    <property type="entry name" value="AKR"/>
</dbReference>
<dbReference type="Proteomes" id="UP000077202">
    <property type="component" value="Unassembled WGS sequence"/>
</dbReference>
<feature type="domain" description="NADP-dependent oxidoreductase" evidence="2">
    <location>
        <begin position="65"/>
        <end position="261"/>
    </location>
</feature>
<evidence type="ECO:0000313" key="4">
    <source>
        <dbReference type="Proteomes" id="UP000077202"/>
    </source>
</evidence>
<protein>
    <recommendedName>
        <fullName evidence="2">NADP-dependent oxidoreductase domain-containing protein</fullName>
    </recommendedName>
</protein>
<dbReference type="Pfam" id="PF00248">
    <property type="entry name" value="Aldo_ket_red"/>
    <property type="match status" value="1"/>
</dbReference>
<gene>
    <name evidence="3" type="ORF">AXG93_4542s1330</name>
</gene>
<dbReference type="InterPro" id="IPR023210">
    <property type="entry name" value="NADP_OxRdtase_dom"/>
</dbReference>
<sequence>MATLKIVPTGLNVGTFNSELLRPQLPRRTATGGQRSRVNIRAVSAPVQQALEYRKLGDSDLLVSEITLGTMTWGNQNSESEAHEQLSFWLASETCRDVGSAFGDDIDGKVNWLQYPIPMSGDTQGRTEQYIGNWLKTMPRDKVIVATKVAGYSERYQYLREGGGVTRVNKKNIKEAVEGSLKRLGTDHIDLLQIHWPDRYVPLFGEYMYNTEKWRPSVPFQEQLEAMQEVIQEGKVRYIGVSNETSFGVMEFLHAAKTLDLVEVCSPQNGNVGLLAYSPLSGGTLSGKYVSDQITEGTKTWRLNMFPGYMARYRKSLAKAAVEAYLQVANRHNMSLVQLALAFGRDRPFMTSNILGATSMEQLKENISAYQVPRPLAREIEEDIEAVFKKYRDPTI</sequence>
<dbReference type="InterPro" id="IPR036812">
    <property type="entry name" value="NAD(P)_OxRdtase_dom_sf"/>
</dbReference>
<dbReference type="SUPFAM" id="SSF51430">
    <property type="entry name" value="NAD(P)-linked oxidoreductase"/>
    <property type="match status" value="1"/>
</dbReference>
<proteinExistence type="predicted"/>
<dbReference type="AlphaFoldDB" id="A0A176W2E4"/>
<comment type="caution">
    <text evidence="3">The sequence shown here is derived from an EMBL/GenBank/DDBJ whole genome shotgun (WGS) entry which is preliminary data.</text>
</comment>
<dbReference type="InterPro" id="IPR050523">
    <property type="entry name" value="AKR_Detox_Biosynth"/>
</dbReference>
<dbReference type="EMBL" id="LVLJ01002146">
    <property type="protein sequence ID" value="OAE26612.1"/>
    <property type="molecule type" value="Genomic_DNA"/>
</dbReference>
<organism evidence="3 4">
    <name type="scientific">Marchantia polymorpha subsp. ruderalis</name>
    <dbReference type="NCBI Taxonomy" id="1480154"/>
    <lineage>
        <taxon>Eukaryota</taxon>
        <taxon>Viridiplantae</taxon>
        <taxon>Streptophyta</taxon>
        <taxon>Embryophyta</taxon>
        <taxon>Marchantiophyta</taxon>
        <taxon>Marchantiopsida</taxon>
        <taxon>Marchantiidae</taxon>
        <taxon>Marchantiales</taxon>
        <taxon>Marchantiaceae</taxon>
        <taxon>Marchantia</taxon>
    </lineage>
</organism>
<dbReference type="Gene3D" id="3.20.20.100">
    <property type="entry name" value="NADP-dependent oxidoreductase domain"/>
    <property type="match status" value="1"/>
</dbReference>
<dbReference type="CDD" id="cd19094">
    <property type="entry name" value="AKR_Tas-like"/>
    <property type="match status" value="1"/>
</dbReference>